<evidence type="ECO:0000313" key="1">
    <source>
        <dbReference type="EMBL" id="CAG5073942.1"/>
    </source>
</evidence>
<gene>
    <name evidence="1" type="ORF">HICCMSTLAB_LOCUS714</name>
</gene>
<accession>A0A8J2E1C4</accession>
<comment type="caution">
    <text evidence="1">The sequence shown here is derived from an EMBL/GenBank/DDBJ whole genome shotgun (WGS) entry which is preliminary data.</text>
</comment>
<sequence length="110" mass="12854">MVGGVLSLLYSESESLLLFDEVLKESSDIALQNPSKWGKNMLSALKEMGCEEIAGMIYNKDENEKIEEKIDAGIERYKERLKEEDKKAIERSTYNKIYKRIMIEEDEYNY</sequence>
<proteinExistence type="predicted"/>
<dbReference type="AlphaFoldDB" id="A0A8J2E1C4"/>
<organism evidence="1 2">
    <name type="scientific">Cotesia congregata</name>
    <name type="common">Parasitoid wasp</name>
    <name type="synonym">Apanteles congregatus</name>
    <dbReference type="NCBI Taxonomy" id="51543"/>
    <lineage>
        <taxon>Eukaryota</taxon>
        <taxon>Metazoa</taxon>
        <taxon>Ecdysozoa</taxon>
        <taxon>Arthropoda</taxon>
        <taxon>Hexapoda</taxon>
        <taxon>Insecta</taxon>
        <taxon>Pterygota</taxon>
        <taxon>Neoptera</taxon>
        <taxon>Endopterygota</taxon>
        <taxon>Hymenoptera</taxon>
        <taxon>Apocrita</taxon>
        <taxon>Ichneumonoidea</taxon>
        <taxon>Braconidae</taxon>
        <taxon>Microgastrinae</taxon>
        <taxon>Cotesia</taxon>
    </lineage>
</organism>
<evidence type="ECO:0000313" key="2">
    <source>
        <dbReference type="Proteomes" id="UP000786811"/>
    </source>
</evidence>
<protein>
    <submittedName>
        <fullName evidence="1">Uncharacterized protein</fullName>
    </submittedName>
</protein>
<reference evidence="1" key="1">
    <citation type="submission" date="2021-04" db="EMBL/GenBank/DDBJ databases">
        <authorList>
            <person name="Chebbi M.A.C M."/>
        </authorList>
    </citation>
    <scope>NUCLEOTIDE SEQUENCE</scope>
</reference>
<keyword evidence="2" id="KW-1185">Reference proteome</keyword>
<name>A0A8J2E1C4_COTCN</name>
<dbReference type="Proteomes" id="UP000786811">
    <property type="component" value="Unassembled WGS sequence"/>
</dbReference>
<dbReference type="EMBL" id="CAJNRD030001114">
    <property type="protein sequence ID" value="CAG5073942.1"/>
    <property type="molecule type" value="Genomic_DNA"/>
</dbReference>